<evidence type="ECO:0000313" key="4">
    <source>
        <dbReference type="Proteomes" id="UP000780801"/>
    </source>
</evidence>
<keyword evidence="2" id="KW-1133">Transmembrane helix</keyword>
<keyword evidence="2" id="KW-0472">Membrane</keyword>
<feature type="non-terminal residue" evidence="3">
    <location>
        <position position="253"/>
    </location>
</feature>
<reference evidence="3" key="1">
    <citation type="journal article" date="2020" name="Fungal Divers.">
        <title>Resolving the Mortierellaceae phylogeny through synthesis of multi-gene phylogenetics and phylogenomics.</title>
        <authorList>
            <person name="Vandepol N."/>
            <person name="Liber J."/>
            <person name="Desiro A."/>
            <person name="Na H."/>
            <person name="Kennedy M."/>
            <person name="Barry K."/>
            <person name="Grigoriev I.V."/>
            <person name="Miller A.N."/>
            <person name="O'Donnell K."/>
            <person name="Stajich J.E."/>
            <person name="Bonito G."/>
        </authorList>
    </citation>
    <scope>NUCLEOTIDE SEQUENCE</scope>
    <source>
        <strain evidence="3">KOD1015</strain>
    </source>
</reference>
<feature type="compositionally biased region" description="Basic and acidic residues" evidence="1">
    <location>
        <begin position="210"/>
        <end position="232"/>
    </location>
</feature>
<gene>
    <name evidence="3" type="ORF">BGW38_009536</name>
</gene>
<keyword evidence="2" id="KW-0812">Transmembrane</keyword>
<feature type="region of interest" description="Disordered" evidence="1">
    <location>
        <begin position="110"/>
        <end position="130"/>
    </location>
</feature>
<keyword evidence="4" id="KW-1185">Reference proteome</keyword>
<feature type="transmembrane region" description="Helical" evidence="2">
    <location>
        <begin position="21"/>
        <end position="40"/>
    </location>
</feature>
<proteinExistence type="predicted"/>
<accession>A0A9P6FYE8</accession>
<feature type="compositionally biased region" description="Polar residues" evidence="1">
    <location>
        <begin position="110"/>
        <end position="125"/>
    </location>
</feature>
<organism evidence="3 4">
    <name type="scientific">Lunasporangiospora selenospora</name>
    <dbReference type="NCBI Taxonomy" id="979761"/>
    <lineage>
        <taxon>Eukaryota</taxon>
        <taxon>Fungi</taxon>
        <taxon>Fungi incertae sedis</taxon>
        <taxon>Mucoromycota</taxon>
        <taxon>Mortierellomycotina</taxon>
        <taxon>Mortierellomycetes</taxon>
        <taxon>Mortierellales</taxon>
        <taxon>Mortierellaceae</taxon>
        <taxon>Lunasporangiospora</taxon>
    </lineage>
</organism>
<evidence type="ECO:0000313" key="3">
    <source>
        <dbReference type="EMBL" id="KAF9583411.1"/>
    </source>
</evidence>
<dbReference type="Proteomes" id="UP000780801">
    <property type="component" value="Unassembled WGS sequence"/>
</dbReference>
<feature type="transmembrane region" description="Helical" evidence="2">
    <location>
        <begin position="52"/>
        <end position="74"/>
    </location>
</feature>
<dbReference type="AlphaFoldDB" id="A0A9P6FYE8"/>
<evidence type="ECO:0000256" key="1">
    <source>
        <dbReference type="SAM" id="MobiDB-lite"/>
    </source>
</evidence>
<feature type="region of interest" description="Disordered" evidence="1">
    <location>
        <begin position="196"/>
        <end position="238"/>
    </location>
</feature>
<feature type="transmembrane region" description="Helical" evidence="2">
    <location>
        <begin position="86"/>
        <end position="106"/>
    </location>
</feature>
<protein>
    <submittedName>
        <fullName evidence="3">Uncharacterized protein</fullName>
    </submittedName>
</protein>
<feature type="transmembrane region" description="Helical" evidence="2">
    <location>
        <begin position="148"/>
        <end position="172"/>
    </location>
</feature>
<evidence type="ECO:0000256" key="2">
    <source>
        <dbReference type="SAM" id="Phobius"/>
    </source>
</evidence>
<comment type="caution">
    <text evidence="3">The sequence shown here is derived from an EMBL/GenBank/DDBJ whole genome shotgun (WGS) entry which is preliminary data.</text>
</comment>
<name>A0A9P6FYE8_9FUNG</name>
<sequence>MTYSKVIALRQRALRLYSGSSTLMIGLTSVMLIFQGPPLFFMDSRIELKDKLLRQSAIFAIHVITSYLSSALATRQVFFSSKTTAMLGYGILSACWIPLSIIQQTLDNNPPSSEDDILSTNNPEQTLEKGDYSDDKQIQLGNISTLRVVWLLTLLLISIAMGIITAISTAVWKMTCQEYETAKANEEDIERVDSAVSLPPQPKGLSQRANHNEEPIHETHKSEKSEMSKQGDRPTANSDILLALSRKNAALSA</sequence>
<dbReference type="EMBL" id="JAABOA010000707">
    <property type="protein sequence ID" value="KAF9583411.1"/>
    <property type="molecule type" value="Genomic_DNA"/>
</dbReference>